<name>A0A4P7W0M6_9BACT</name>
<dbReference type="InterPro" id="IPR003593">
    <property type="entry name" value="AAA+_ATPase"/>
</dbReference>
<dbReference type="Gene3D" id="3.40.50.2300">
    <property type="match status" value="1"/>
</dbReference>
<dbReference type="Proteomes" id="UP000297149">
    <property type="component" value="Chromosome"/>
</dbReference>
<keyword evidence="1" id="KW-0547">Nucleotide-binding</keyword>
<dbReference type="Gene3D" id="1.10.8.60">
    <property type="match status" value="1"/>
</dbReference>
<dbReference type="InterPro" id="IPR009057">
    <property type="entry name" value="Homeodomain-like_sf"/>
</dbReference>
<evidence type="ECO:0000256" key="5">
    <source>
        <dbReference type="PROSITE-ProRule" id="PRU00169"/>
    </source>
</evidence>
<keyword evidence="4" id="KW-0804">Transcription</keyword>
<dbReference type="PROSITE" id="PS00675">
    <property type="entry name" value="SIGMA54_INTERACT_1"/>
    <property type="match status" value="1"/>
</dbReference>
<sequence length="415" mass="46563">MARQIIISDDNVSDSNEIKRLLSGFGADIIQTLRICSAKELLTKFKTGDIVICDFKLADGNAVELMEWLDHKNIGCNVFVITDVETVADAVTSFRPGAKDYINKRLIRELLIPKIKTLIGRDDDDNFQLLFSRKSDGYLRAYSAAHVVAPTNLNVMIIGESGVGKEPLAHEIYDMSQQCDRPCVLMDCGTLHYLALNNNTKQQPTLLDAVASQFRKAQGSTVILDNIQQLSTDMQSIMLHVIANCKQPPRIIATASPDISEMVIEGGFLSALFYKIKEFTIALPPLRDCQDDIMLLADFYLRHYNQEFHKQVKRFDASAQKEMRVHSWSGNIRELKHVVRVAVLKSRGEIITSKELDFDTPNTGAHIQFKLKKDDEKSKITSAIVHANGNLTQAANLLGISLRTLLVKRKKYGLK</sequence>
<proteinExistence type="predicted"/>
<dbReference type="Pfam" id="PF02954">
    <property type="entry name" value="HTH_8"/>
    <property type="match status" value="1"/>
</dbReference>
<keyword evidence="2" id="KW-0067">ATP-binding</keyword>
<evidence type="ECO:0000313" key="9">
    <source>
        <dbReference type="Proteomes" id="UP000297149"/>
    </source>
</evidence>
<dbReference type="GO" id="GO:0006355">
    <property type="term" value="P:regulation of DNA-templated transcription"/>
    <property type="evidence" value="ECO:0007669"/>
    <property type="project" value="InterPro"/>
</dbReference>
<dbReference type="SMART" id="SM00382">
    <property type="entry name" value="AAA"/>
    <property type="match status" value="1"/>
</dbReference>
<evidence type="ECO:0000313" key="8">
    <source>
        <dbReference type="EMBL" id="QCD41411.1"/>
    </source>
</evidence>
<dbReference type="Pfam" id="PF00072">
    <property type="entry name" value="Response_reg"/>
    <property type="match status" value="1"/>
</dbReference>
<dbReference type="EMBL" id="CP039396">
    <property type="protein sequence ID" value="QCD41411.1"/>
    <property type="molecule type" value="Genomic_DNA"/>
</dbReference>
<evidence type="ECO:0000256" key="1">
    <source>
        <dbReference type="ARBA" id="ARBA00022741"/>
    </source>
</evidence>
<dbReference type="InterPro" id="IPR058031">
    <property type="entry name" value="AAA_lid_NorR"/>
</dbReference>
<evidence type="ECO:0000256" key="4">
    <source>
        <dbReference type="ARBA" id="ARBA00023163"/>
    </source>
</evidence>
<dbReference type="Gene3D" id="1.10.10.60">
    <property type="entry name" value="Homeodomain-like"/>
    <property type="match status" value="1"/>
</dbReference>
<accession>A0A4P7W0M6</accession>
<dbReference type="AlphaFoldDB" id="A0A4P7W0M6"/>
<dbReference type="InterPro" id="IPR011006">
    <property type="entry name" value="CheY-like_superfamily"/>
</dbReference>
<dbReference type="InterPro" id="IPR025662">
    <property type="entry name" value="Sigma_54_int_dom_ATP-bd_1"/>
</dbReference>
<dbReference type="InterPro" id="IPR002078">
    <property type="entry name" value="Sigma_54_int"/>
</dbReference>
<evidence type="ECO:0000259" key="7">
    <source>
        <dbReference type="PROSITE" id="PS50110"/>
    </source>
</evidence>
<dbReference type="InterPro" id="IPR002197">
    <property type="entry name" value="HTH_Fis"/>
</dbReference>
<keyword evidence="5" id="KW-0597">Phosphoprotein</keyword>
<dbReference type="Pfam" id="PF25601">
    <property type="entry name" value="AAA_lid_14"/>
    <property type="match status" value="1"/>
</dbReference>
<dbReference type="Pfam" id="PF00158">
    <property type="entry name" value="Sigma54_activat"/>
    <property type="match status" value="1"/>
</dbReference>
<gene>
    <name evidence="8" type="ORF">E7747_03240</name>
</gene>
<organism evidence="8 9">
    <name type="scientific">Duncaniella dubosii</name>
    <dbReference type="NCBI Taxonomy" id="2518971"/>
    <lineage>
        <taxon>Bacteria</taxon>
        <taxon>Pseudomonadati</taxon>
        <taxon>Bacteroidota</taxon>
        <taxon>Bacteroidia</taxon>
        <taxon>Bacteroidales</taxon>
        <taxon>Muribaculaceae</taxon>
        <taxon>Duncaniella</taxon>
    </lineage>
</organism>
<feature type="modified residue" description="4-aspartylphosphate" evidence="5">
    <location>
        <position position="54"/>
    </location>
</feature>
<dbReference type="PRINTS" id="PR01590">
    <property type="entry name" value="HTHFIS"/>
</dbReference>
<reference evidence="9" key="1">
    <citation type="submission" date="2019-02" db="EMBL/GenBank/DDBJ databases">
        <title>Isolation and identification of novel species under the genus Muribaculum.</title>
        <authorList>
            <person name="Miyake S."/>
            <person name="Ding Y."/>
            <person name="Low A."/>
            <person name="Soh M."/>
            <person name="Seedorf H."/>
        </authorList>
    </citation>
    <scope>NUCLEOTIDE SEQUENCE [LARGE SCALE GENOMIC DNA]</scope>
    <source>
        <strain evidence="9">H5</strain>
    </source>
</reference>
<dbReference type="GO" id="GO:0043565">
    <property type="term" value="F:sequence-specific DNA binding"/>
    <property type="evidence" value="ECO:0007669"/>
    <property type="project" value="InterPro"/>
</dbReference>
<dbReference type="GO" id="GO:0000160">
    <property type="term" value="P:phosphorelay signal transduction system"/>
    <property type="evidence" value="ECO:0007669"/>
    <property type="project" value="InterPro"/>
</dbReference>
<evidence type="ECO:0000256" key="3">
    <source>
        <dbReference type="ARBA" id="ARBA00023015"/>
    </source>
</evidence>
<dbReference type="Gene3D" id="3.40.50.300">
    <property type="entry name" value="P-loop containing nucleotide triphosphate hydrolases"/>
    <property type="match status" value="1"/>
</dbReference>
<dbReference type="SUPFAM" id="SSF46689">
    <property type="entry name" value="Homeodomain-like"/>
    <property type="match status" value="1"/>
</dbReference>
<dbReference type="GO" id="GO:0005524">
    <property type="term" value="F:ATP binding"/>
    <property type="evidence" value="ECO:0007669"/>
    <property type="project" value="UniProtKB-KW"/>
</dbReference>
<feature type="domain" description="Response regulatory" evidence="7">
    <location>
        <begin position="4"/>
        <end position="119"/>
    </location>
</feature>
<dbReference type="InterPro" id="IPR027417">
    <property type="entry name" value="P-loop_NTPase"/>
</dbReference>
<dbReference type="InterPro" id="IPR001789">
    <property type="entry name" value="Sig_transdc_resp-reg_receiver"/>
</dbReference>
<evidence type="ECO:0000256" key="2">
    <source>
        <dbReference type="ARBA" id="ARBA00022840"/>
    </source>
</evidence>
<dbReference type="KEGG" id="ddb:E7747_03240"/>
<dbReference type="SMART" id="SM00448">
    <property type="entry name" value="REC"/>
    <property type="match status" value="1"/>
</dbReference>
<dbReference type="CDD" id="cd00009">
    <property type="entry name" value="AAA"/>
    <property type="match status" value="1"/>
</dbReference>
<feature type="domain" description="Sigma-54 factor interaction" evidence="6">
    <location>
        <begin position="131"/>
        <end position="344"/>
    </location>
</feature>
<dbReference type="PANTHER" id="PTHR32071:SF81">
    <property type="entry name" value="PROPIONATE CATABOLISM OPERON REGULATORY PROTEIN"/>
    <property type="match status" value="1"/>
</dbReference>
<dbReference type="PROSITE" id="PS50110">
    <property type="entry name" value="RESPONSE_REGULATORY"/>
    <property type="match status" value="1"/>
</dbReference>
<keyword evidence="3" id="KW-0805">Transcription regulation</keyword>
<dbReference type="RefSeq" id="WP_136414072.1">
    <property type="nucleotide sequence ID" value="NZ_CP039396.1"/>
</dbReference>
<evidence type="ECO:0000259" key="6">
    <source>
        <dbReference type="PROSITE" id="PS50045"/>
    </source>
</evidence>
<keyword evidence="9" id="KW-1185">Reference proteome</keyword>
<dbReference type="SUPFAM" id="SSF52540">
    <property type="entry name" value="P-loop containing nucleoside triphosphate hydrolases"/>
    <property type="match status" value="1"/>
</dbReference>
<dbReference type="PANTHER" id="PTHR32071">
    <property type="entry name" value="TRANSCRIPTIONAL REGULATORY PROTEIN"/>
    <property type="match status" value="1"/>
</dbReference>
<protein>
    <submittedName>
        <fullName evidence="8">Sigma-54-dependent Fis family transcriptional regulator</fullName>
    </submittedName>
</protein>
<dbReference type="CDD" id="cd00156">
    <property type="entry name" value="REC"/>
    <property type="match status" value="1"/>
</dbReference>
<dbReference type="SUPFAM" id="SSF52172">
    <property type="entry name" value="CheY-like"/>
    <property type="match status" value="1"/>
</dbReference>
<dbReference type="PROSITE" id="PS50045">
    <property type="entry name" value="SIGMA54_INTERACT_4"/>
    <property type="match status" value="1"/>
</dbReference>